<dbReference type="PANTHER" id="PTHR34730:SF1">
    <property type="entry name" value="PARAQUAT-INDUCIBLE PROTEIN A"/>
    <property type="match status" value="1"/>
</dbReference>
<dbReference type="HOGENOM" id="CLU_1622069_0_0_1"/>
<evidence type="ECO:0000313" key="2">
    <source>
        <dbReference type="EnsemblProtists" id="EOD24846"/>
    </source>
</evidence>
<dbReference type="InterPro" id="IPR007498">
    <property type="entry name" value="PqiA-like"/>
</dbReference>
<dbReference type="Proteomes" id="UP000013827">
    <property type="component" value="Unassembled WGS sequence"/>
</dbReference>
<proteinExistence type="predicted"/>
<dbReference type="EnsemblProtists" id="EOD24846">
    <property type="protein sequence ID" value="EOD24846"/>
    <property type="gene ID" value="EMIHUDRAFT_315396"/>
</dbReference>
<dbReference type="KEGG" id="ehx:EMIHUDRAFT_315396"/>
<evidence type="ECO:0000313" key="3">
    <source>
        <dbReference type="Proteomes" id="UP000013827"/>
    </source>
</evidence>
<dbReference type="RefSeq" id="XP_005777275.1">
    <property type="nucleotide sequence ID" value="XM_005777218.1"/>
</dbReference>
<organism evidence="2 3">
    <name type="scientific">Emiliania huxleyi (strain CCMP1516)</name>
    <dbReference type="NCBI Taxonomy" id="280463"/>
    <lineage>
        <taxon>Eukaryota</taxon>
        <taxon>Haptista</taxon>
        <taxon>Haptophyta</taxon>
        <taxon>Prymnesiophyceae</taxon>
        <taxon>Isochrysidales</taxon>
        <taxon>Noelaerhabdaceae</taxon>
        <taxon>Emiliania</taxon>
    </lineage>
</organism>
<sequence length="164" mass="17464">MRLIQLLFLLFLLALPLLFLLCLALLWAAPLQPRTQRRLLVATEVVHAWSAPDVFVLTIVASSLELDRFAHFIIGHECDAIDAAARRYRDVFASYTADDEAEGCAGIRVRILPGTYVFVVAVLAWNAVGALILHCANSAAASRGGERGSGAACSASSGDAAPAS</sequence>
<dbReference type="PaxDb" id="2903-EOD24846"/>
<evidence type="ECO:0008006" key="4">
    <source>
        <dbReference type="Google" id="ProtNLM"/>
    </source>
</evidence>
<reference evidence="2" key="2">
    <citation type="submission" date="2024-10" db="UniProtKB">
        <authorList>
            <consortium name="EnsemblProtists"/>
        </authorList>
    </citation>
    <scope>IDENTIFICATION</scope>
</reference>
<accession>A0A0D3JMW1</accession>
<dbReference type="Pfam" id="PF04403">
    <property type="entry name" value="PqiA"/>
    <property type="match status" value="1"/>
</dbReference>
<name>A0A0D3JMW1_EMIH1</name>
<reference evidence="3" key="1">
    <citation type="journal article" date="2013" name="Nature">
        <title>Pan genome of the phytoplankton Emiliania underpins its global distribution.</title>
        <authorList>
            <person name="Read B.A."/>
            <person name="Kegel J."/>
            <person name="Klute M.J."/>
            <person name="Kuo A."/>
            <person name="Lefebvre S.C."/>
            <person name="Maumus F."/>
            <person name="Mayer C."/>
            <person name="Miller J."/>
            <person name="Monier A."/>
            <person name="Salamov A."/>
            <person name="Young J."/>
            <person name="Aguilar M."/>
            <person name="Claverie J.M."/>
            <person name="Frickenhaus S."/>
            <person name="Gonzalez K."/>
            <person name="Herman E.K."/>
            <person name="Lin Y.C."/>
            <person name="Napier J."/>
            <person name="Ogata H."/>
            <person name="Sarno A.F."/>
            <person name="Shmutz J."/>
            <person name="Schroeder D."/>
            <person name="de Vargas C."/>
            <person name="Verret F."/>
            <person name="von Dassow P."/>
            <person name="Valentin K."/>
            <person name="Van de Peer Y."/>
            <person name="Wheeler G."/>
            <person name="Dacks J.B."/>
            <person name="Delwiche C.F."/>
            <person name="Dyhrman S.T."/>
            <person name="Glockner G."/>
            <person name="John U."/>
            <person name="Richards T."/>
            <person name="Worden A.Z."/>
            <person name="Zhang X."/>
            <person name="Grigoriev I.V."/>
            <person name="Allen A.E."/>
            <person name="Bidle K."/>
            <person name="Borodovsky M."/>
            <person name="Bowler C."/>
            <person name="Brownlee C."/>
            <person name="Cock J.M."/>
            <person name="Elias M."/>
            <person name="Gladyshev V.N."/>
            <person name="Groth M."/>
            <person name="Guda C."/>
            <person name="Hadaegh A."/>
            <person name="Iglesias-Rodriguez M.D."/>
            <person name="Jenkins J."/>
            <person name="Jones B.M."/>
            <person name="Lawson T."/>
            <person name="Leese F."/>
            <person name="Lindquist E."/>
            <person name="Lobanov A."/>
            <person name="Lomsadze A."/>
            <person name="Malik S.B."/>
            <person name="Marsh M.E."/>
            <person name="Mackinder L."/>
            <person name="Mock T."/>
            <person name="Mueller-Roeber B."/>
            <person name="Pagarete A."/>
            <person name="Parker M."/>
            <person name="Probert I."/>
            <person name="Quesneville H."/>
            <person name="Raines C."/>
            <person name="Rensing S.A."/>
            <person name="Riano-Pachon D.M."/>
            <person name="Richier S."/>
            <person name="Rokitta S."/>
            <person name="Shiraiwa Y."/>
            <person name="Soanes D.M."/>
            <person name="van der Giezen M."/>
            <person name="Wahlund T.M."/>
            <person name="Williams B."/>
            <person name="Wilson W."/>
            <person name="Wolfe G."/>
            <person name="Wurch L.L."/>
        </authorList>
    </citation>
    <scope>NUCLEOTIDE SEQUENCE</scope>
</reference>
<dbReference type="AlphaFoldDB" id="A0A0D3JMW1"/>
<dbReference type="PANTHER" id="PTHR34730">
    <property type="entry name" value="UNNAMED PRODUCT"/>
    <property type="match status" value="1"/>
</dbReference>
<dbReference type="GeneID" id="17270391"/>
<keyword evidence="3" id="KW-1185">Reference proteome</keyword>
<protein>
    <recommendedName>
        <fullName evidence="4">G-protein coupled receptors family 1 profile domain-containing protein</fullName>
    </recommendedName>
</protein>
<feature type="region of interest" description="Disordered" evidence="1">
    <location>
        <begin position="143"/>
        <end position="164"/>
    </location>
</feature>
<evidence type="ECO:0000256" key="1">
    <source>
        <dbReference type="SAM" id="MobiDB-lite"/>
    </source>
</evidence>